<proteinExistence type="predicted"/>
<evidence type="ECO:0000313" key="2">
    <source>
        <dbReference type="Proteomes" id="UP001549104"/>
    </source>
</evidence>
<sequence>MTKAKEEKSKQQKYSKSAFVEAATESKERLILQVILADDKTYTKDDAAELVEAWKSKQVNAKVEKEKKEVKA</sequence>
<comment type="caution">
    <text evidence="1">The sequence shown here is derived from an EMBL/GenBank/DDBJ whole genome shotgun (WGS) entry which is preliminary data.</text>
</comment>
<gene>
    <name evidence="1" type="ORF">ABIC55_002933</name>
</gene>
<reference evidence="1 2" key="1">
    <citation type="submission" date="2024-06" db="EMBL/GenBank/DDBJ databases">
        <title>Sorghum-associated microbial communities from plants grown in Nebraska, USA.</title>
        <authorList>
            <person name="Schachtman D."/>
        </authorList>
    </citation>
    <scope>NUCLEOTIDE SEQUENCE [LARGE SCALE GENOMIC DNA]</scope>
    <source>
        <strain evidence="1 2">1288</strain>
    </source>
</reference>
<protein>
    <submittedName>
        <fullName evidence="1">Uncharacterized protein</fullName>
    </submittedName>
</protein>
<dbReference type="Proteomes" id="UP001549104">
    <property type="component" value="Unassembled WGS sequence"/>
</dbReference>
<evidence type="ECO:0000313" key="1">
    <source>
        <dbReference type="EMBL" id="MET3657836.1"/>
    </source>
</evidence>
<accession>A0ABV2K9S3</accession>
<dbReference type="EMBL" id="JBEPME010000004">
    <property type="protein sequence ID" value="MET3657836.1"/>
    <property type="molecule type" value="Genomic_DNA"/>
</dbReference>
<dbReference type="RefSeq" id="WP_354313571.1">
    <property type="nucleotide sequence ID" value="NZ_JBEPME010000004.1"/>
</dbReference>
<keyword evidence="2" id="KW-1185">Reference proteome</keyword>
<name>A0ABV2K9S3_SPOPS</name>
<organism evidence="1 2">
    <name type="scientific">Sporosarcina psychrophila</name>
    <name type="common">Bacillus psychrophilus</name>
    <dbReference type="NCBI Taxonomy" id="1476"/>
    <lineage>
        <taxon>Bacteria</taxon>
        <taxon>Bacillati</taxon>
        <taxon>Bacillota</taxon>
        <taxon>Bacilli</taxon>
        <taxon>Bacillales</taxon>
        <taxon>Caryophanaceae</taxon>
        <taxon>Sporosarcina</taxon>
    </lineage>
</organism>